<organism evidence="2 3">
    <name type="scientific">Rhipicephalus sanguineus</name>
    <name type="common">Brown dog tick</name>
    <name type="synonym">Ixodes sanguineus</name>
    <dbReference type="NCBI Taxonomy" id="34632"/>
    <lineage>
        <taxon>Eukaryota</taxon>
        <taxon>Metazoa</taxon>
        <taxon>Ecdysozoa</taxon>
        <taxon>Arthropoda</taxon>
        <taxon>Chelicerata</taxon>
        <taxon>Arachnida</taxon>
        <taxon>Acari</taxon>
        <taxon>Parasitiformes</taxon>
        <taxon>Ixodida</taxon>
        <taxon>Ixodoidea</taxon>
        <taxon>Ixodidae</taxon>
        <taxon>Rhipicephalinae</taxon>
        <taxon>Rhipicephalus</taxon>
        <taxon>Rhipicephalus</taxon>
    </lineage>
</organism>
<proteinExistence type="predicted"/>
<feature type="region of interest" description="Disordered" evidence="1">
    <location>
        <begin position="71"/>
        <end position="112"/>
    </location>
</feature>
<dbReference type="Proteomes" id="UP000821837">
    <property type="component" value="Chromosome 1"/>
</dbReference>
<dbReference type="EMBL" id="JABSTV010001245">
    <property type="protein sequence ID" value="KAH7983723.1"/>
    <property type="molecule type" value="Genomic_DNA"/>
</dbReference>
<evidence type="ECO:0000256" key="1">
    <source>
        <dbReference type="SAM" id="MobiDB-lite"/>
    </source>
</evidence>
<evidence type="ECO:0000313" key="3">
    <source>
        <dbReference type="Proteomes" id="UP000821837"/>
    </source>
</evidence>
<feature type="compositionally biased region" description="Polar residues" evidence="1">
    <location>
        <begin position="71"/>
        <end position="80"/>
    </location>
</feature>
<evidence type="ECO:0000313" key="2">
    <source>
        <dbReference type="EMBL" id="KAH7983723.1"/>
    </source>
</evidence>
<reference evidence="2" key="1">
    <citation type="journal article" date="2020" name="Cell">
        <title>Large-Scale Comparative Analyses of Tick Genomes Elucidate Their Genetic Diversity and Vector Capacities.</title>
        <authorList>
            <consortium name="Tick Genome and Microbiome Consortium (TIGMIC)"/>
            <person name="Jia N."/>
            <person name="Wang J."/>
            <person name="Shi W."/>
            <person name="Du L."/>
            <person name="Sun Y."/>
            <person name="Zhan W."/>
            <person name="Jiang J.F."/>
            <person name="Wang Q."/>
            <person name="Zhang B."/>
            <person name="Ji P."/>
            <person name="Bell-Sakyi L."/>
            <person name="Cui X.M."/>
            <person name="Yuan T.T."/>
            <person name="Jiang B.G."/>
            <person name="Yang W.F."/>
            <person name="Lam T.T."/>
            <person name="Chang Q.C."/>
            <person name="Ding S.J."/>
            <person name="Wang X.J."/>
            <person name="Zhu J.G."/>
            <person name="Ruan X.D."/>
            <person name="Zhao L."/>
            <person name="Wei J.T."/>
            <person name="Ye R.Z."/>
            <person name="Que T.C."/>
            <person name="Du C.H."/>
            <person name="Zhou Y.H."/>
            <person name="Cheng J.X."/>
            <person name="Dai P.F."/>
            <person name="Guo W.B."/>
            <person name="Han X.H."/>
            <person name="Huang E.J."/>
            <person name="Li L.F."/>
            <person name="Wei W."/>
            <person name="Gao Y.C."/>
            <person name="Liu J.Z."/>
            <person name="Shao H.Z."/>
            <person name="Wang X."/>
            <person name="Wang C.C."/>
            <person name="Yang T.C."/>
            <person name="Huo Q.B."/>
            <person name="Li W."/>
            <person name="Chen H.Y."/>
            <person name="Chen S.E."/>
            <person name="Zhou L.G."/>
            <person name="Ni X.B."/>
            <person name="Tian J.H."/>
            <person name="Sheng Y."/>
            <person name="Liu T."/>
            <person name="Pan Y.S."/>
            <person name="Xia L.Y."/>
            <person name="Li J."/>
            <person name="Zhao F."/>
            <person name="Cao W.C."/>
        </authorList>
    </citation>
    <scope>NUCLEOTIDE SEQUENCE</scope>
    <source>
        <strain evidence="2">Rsan-2018</strain>
    </source>
</reference>
<reference evidence="2" key="2">
    <citation type="submission" date="2021-09" db="EMBL/GenBank/DDBJ databases">
        <authorList>
            <person name="Jia N."/>
            <person name="Wang J."/>
            <person name="Shi W."/>
            <person name="Du L."/>
            <person name="Sun Y."/>
            <person name="Zhan W."/>
            <person name="Jiang J."/>
            <person name="Wang Q."/>
            <person name="Zhang B."/>
            <person name="Ji P."/>
            <person name="Sakyi L.B."/>
            <person name="Cui X."/>
            <person name="Yuan T."/>
            <person name="Jiang B."/>
            <person name="Yang W."/>
            <person name="Lam T.T.-Y."/>
            <person name="Chang Q."/>
            <person name="Ding S."/>
            <person name="Wang X."/>
            <person name="Zhu J."/>
            <person name="Ruan X."/>
            <person name="Zhao L."/>
            <person name="Wei J."/>
            <person name="Que T."/>
            <person name="Du C."/>
            <person name="Cheng J."/>
            <person name="Dai P."/>
            <person name="Han X."/>
            <person name="Huang E."/>
            <person name="Gao Y."/>
            <person name="Liu J."/>
            <person name="Shao H."/>
            <person name="Ye R."/>
            <person name="Li L."/>
            <person name="Wei W."/>
            <person name="Wang X."/>
            <person name="Wang C."/>
            <person name="Huo Q."/>
            <person name="Li W."/>
            <person name="Guo W."/>
            <person name="Chen H."/>
            <person name="Chen S."/>
            <person name="Zhou L."/>
            <person name="Zhou L."/>
            <person name="Ni X."/>
            <person name="Tian J."/>
            <person name="Zhou Y."/>
            <person name="Sheng Y."/>
            <person name="Liu T."/>
            <person name="Pan Y."/>
            <person name="Xia L."/>
            <person name="Li J."/>
            <person name="Zhao F."/>
            <person name="Cao W."/>
        </authorList>
    </citation>
    <scope>NUCLEOTIDE SEQUENCE</scope>
    <source>
        <strain evidence="2">Rsan-2018</strain>
        <tissue evidence="2">Larvae</tissue>
    </source>
</reference>
<gene>
    <name evidence="2" type="ORF">HPB52_013977</name>
</gene>
<keyword evidence="3" id="KW-1185">Reference proteome</keyword>
<comment type="caution">
    <text evidence="2">The sequence shown here is derived from an EMBL/GenBank/DDBJ whole genome shotgun (WGS) entry which is preliminary data.</text>
</comment>
<protein>
    <submittedName>
        <fullName evidence="2">Uncharacterized protein</fullName>
    </submittedName>
</protein>
<accession>A0A9D4TA75</accession>
<name>A0A9D4TA75_RHISA</name>
<dbReference type="AlphaFoldDB" id="A0A9D4TA75"/>
<sequence>MVSSMSLQVAAQGAGASDAAARPFLAGSASPASRSGSAAALASLSRLRAATYPAVPERAPGVLTVLTETHQLPHLQSSQRQHPEPGHGGSGKHGDLPVKVLAHELPSTAGPH</sequence>